<reference evidence="1" key="1">
    <citation type="journal article" date="2019" name="J. Antimicrob. Chemother.">
        <title>SME-4-producing Serratia marcescens from Argentina belonging to clade 2 of the S. marcescens phylogeny.</title>
        <authorList>
            <person name="Dabos L."/>
            <person name="Patino-Navarrete R."/>
            <person name="Nastro M."/>
            <person name="Famiglietti A."/>
            <person name="Glaser P."/>
            <person name="Rodriguez C.H."/>
            <person name="Naas T."/>
        </authorList>
    </citation>
    <scope>NUCLEOTIDE SEQUENCE</scope>
    <source>
        <strain evidence="1">BIDMC 80</strain>
    </source>
</reference>
<proteinExistence type="predicted"/>
<evidence type="ECO:0000313" key="1">
    <source>
        <dbReference type="EMBL" id="DAC77064.1"/>
    </source>
</evidence>
<accession>A0A4P3AKQ2</accession>
<name>A0A4P3AKQ2_SERMA</name>
<dbReference type="EMBL" id="BK010578">
    <property type="protein sequence ID" value="DAC77064.1"/>
    <property type="molecule type" value="Genomic_DNA"/>
</dbReference>
<sequence>MRGGVYFALLTVRSQCSCWWAPNCPVEGIEYPVTNAYQPAGRIVHLWHHQLEGVPNAVDTSSGEQFGHLLELRGNLPAQLPVW</sequence>
<protein>
    <submittedName>
        <fullName evidence="1">Uncharacterized protein</fullName>
    </submittedName>
</protein>
<dbReference type="AlphaFoldDB" id="A0A4P3AKQ2"/>
<organism evidence="1">
    <name type="scientific">Serratia marcescens BIDMC 80</name>
    <dbReference type="NCBI Taxonomy" id="1445864"/>
    <lineage>
        <taxon>Bacteria</taxon>
        <taxon>Pseudomonadati</taxon>
        <taxon>Pseudomonadota</taxon>
        <taxon>Gammaproteobacteria</taxon>
        <taxon>Enterobacterales</taxon>
        <taxon>Yersiniaceae</taxon>
        <taxon>Serratia</taxon>
    </lineage>
</organism>